<dbReference type="SUPFAM" id="SSF57850">
    <property type="entry name" value="RING/U-box"/>
    <property type="match status" value="1"/>
</dbReference>
<evidence type="ECO:0000256" key="2">
    <source>
        <dbReference type="ARBA" id="ARBA00022554"/>
    </source>
</evidence>
<evidence type="ECO:0000259" key="16">
    <source>
        <dbReference type="PROSITE" id="PS50206"/>
    </source>
</evidence>
<evidence type="ECO:0000256" key="15">
    <source>
        <dbReference type="SAM" id="Phobius"/>
    </source>
</evidence>
<keyword evidence="12" id="KW-0325">Glycoprotein</keyword>
<dbReference type="InterPro" id="IPR044744">
    <property type="entry name" value="ZNRF4/RNF13/RNF167_PA"/>
</dbReference>
<dbReference type="Gene3D" id="3.50.30.30">
    <property type="match status" value="1"/>
</dbReference>
<dbReference type="Gene3D" id="3.40.250.10">
    <property type="entry name" value="Rhodanese-like domain"/>
    <property type="match status" value="1"/>
</dbReference>
<evidence type="ECO:0000256" key="3">
    <source>
        <dbReference type="ARBA" id="ARBA00022692"/>
    </source>
</evidence>
<dbReference type="InParanoid" id="B9SUI0"/>
<keyword evidence="11" id="KW-1015">Disulfide bond</keyword>
<dbReference type="PANTHER" id="PTHR44542:SF12">
    <property type="entry name" value="THIOSULFATE SULFURTRANSFERASE 18"/>
    <property type="match status" value="1"/>
</dbReference>
<keyword evidence="4" id="KW-0479">Metal-binding</keyword>
<evidence type="ECO:0000256" key="5">
    <source>
        <dbReference type="ARBA" id="ARBA00022729"/>
    </source>
</evidence>
<keyword evidence="7" id="KW-0862">Zinc</keyword>
<dbReference type="GO" id="GO:0012505">
    <property type="term" value="C:endomembrane system"/>
    <property type="evidence" value="ECO:0007669"/>
    <property type="project" value="UniProtKB-SubCell"/>
</dbReference>
<dbReference type="EMBL" id="EQ974147">
    <property type="protein sequence ID" value="EEF32736.1"/>
    <property type="molecule type" value="Genomic_DNA"/>
</dbReference>
<dbReference type="GO" id="GO:0008270">
    <property type="term" value="F:zinc ion binding"/>
    <property type="evidence" value="ECO:0007669"/>
    <property type="project" value="UniProtKB-KW"/>
</dbReference>
<dbReference type="SUPFAM" id="SSF52821">
    <property type="entry name" value="Rhodanese/Cell cycle control phosphatase"/>
    <property type="match status" value="1"/>
</dbReference>
<evidence type="ECO:0000256" key="12">
    <source>
        <dbReference type="ARBA" id="ARBA00023180"/>
    </source>
</evidence>
<dbReference type="Gene3D" id="3.30.40.10">
    <property type="entry name" value="Zinc/RING finger domain, C3HC4 (zinc finger)"/>
    <property type="match status" value="1"/>
</dbReference>
<dbReference type="InterPro" id="IPR036873">
    <property type="entry name" value="Rhodanese-like_dom_sf"/>
</dbReference>
<dbReference type="PANTHER" id="PTHR44542">
    <property type="entry name" value="THIOSULFATE SULFURTRANSFERASE 18"/>
    <property type="match status" value="1"/>
</dbReference>
<keyword evidence="1" id="KW-0813">Transport</keyword>
<dbReference type="InterPro" id="IPR001841">
    <property type="entry name" value="Znf_RING"/>
</dbReference>
<evidence type="ECO:0000256" key="10">
    <source>
        <dbReference type="ARBA" id="ARBA00023136"/>
    </source>
</evidence>
<evidence type="ECO:0000256" key="9">
    <source>
        <dbReference type="ARBA" id="ARBA00022989"/>
    </source>
</evidence>
<keyword evidence="2" id="KW-0926">Vacuole</keyword>
<keyword evidence="9 15" id="KW-1133">Transmembrane helix</keyword>
<dbReference type="Pfam" id="PF00581">
    <property type="entry name" value="Rhodanese"/>
    <property type="match status" value="1"/>
</dbReference>
<keyword evidence="10 15" id="KW-0472">Membrane</keyword>
<dbReference type="Pfam" id="PF17123">
    <property type="entry name" value="zf-RING_11"/>
    <property type="match status" value="1"/>
</dbReference>
<evidence type="ECO:0000256" key="13">
    <source>
        <dbReference type="ARBA" id="ARBA00046288"/>
    </source>
</evidence>
<protein>
    <submittedName>
        <fullName evidence="17">Zinc finger protein, putative</fullName>
    </submittedName>
</protein>
<evidence type="ECO:0000256" key="11">
    <source>
        <dbReference type="ARBA" id="ARBA00023157"/>
    </source>
</evidence>
<comment type="subcellular location">
    <subcellularLocation>
        <location evidence="13">Endomembrane system</location>
        <topology evidence="13">Single-pass type I membrane protein</topology>
    </subcellularLocation>
    <subcellularLocation>
        <location evidence="14">Protein storage vacuole membrane</location>
    </subcellularLocation>
</comment>
<gene>
    <name evidence="17" type="ORF">RCOM_0572790</name>
</gene>
<feature type="transmembrane region" description="Helical" evidence="15">
    <location>
        <begin position="168"/>
        <end position="192"/>
    </location>
</feature>
<dbReference type="CDD" id="cd02123">
    <property type="entry name" value="PA_C_RZF_like"/>
    <property type="match status" value="1"/>
</dbReference>
<keyword evidence="8" id="KW-0653">Protein transport</keyword>
<dbReference type="GO" id="GO:0032586">
    <property type="term" value="C:protein storage vacuole membrane"/>
    <property type="evidence" value="ECO:0007669"/>
    <property type="project" value="UniProtKB-SubCell"/>
</dbReference>
<reference evidence="18" key="1">
    <citation type="journal article" date="2010" name="Nat. Biotechnol.">
        <title>Draft genome sequence of the oilseed species Ricinus communis.</title>
        <authorList>
            <person name="Chan A.P."/>
            <person name="Crabtree J."/>
            <person name="Zhao Q."/>
            <person name="Lorenzi H."/>
            <person name="Orvis J."/>
            <person name="Puiu D."/>
            <person name="Melake-Berhan A."/>
            <person name="Jones K.M."/>
            <person name="Redman J."/>
            <person name="Chen G."/>
            <person name="Cahoon E.B."/>
            <person name="Gedil M."/>
            <person name="Stanke M."/>
            <person name="Haas B.J."/>
            <person name="Wortman J.R."/>
            <person name="Fraser-Liggett C.M."/>
            <person name="Ravel J."/>
            <person name="Rabinowicz P.D."/>
        </authorList>
    </citation>
    <scope>NUCLEOTIDE SEQUENCE [LARGE SCALE GENOMIC DNA]</scope>
    <source>
        <strain evidence="18">cv. Hale</strain>
    </source>
</reference>
<dbReference type="Proteomes" id="UP000008311">
    <property type="component" value="Unassembled WGS sequence"/>
</dbReference>
<name>B9SUI0_RICCO</name>
<dbReference type="InterPro" id="IPR046450">
    <property type="entry name" value="PA_dom_sf"/>
</dbReference>
<dbReference type="GO" id="GO:0015031">
    <property type="term" value="P:protein transport"/>
    <property type="evidence" value="ECO:0007669"/>
    <property type="project" value="UniProtKB-KW"/>
</dbReference>
<feature type="transmembrane region" description="Helical" evidence="15">
    <location>
        <begin position="424"/>
        <end position="444"/>
    </location>
</feature>
<evidence type="ECO:0000256" key="7">
    <source>
        <dbReference type="ARBA" id="ARBA00022833"/>
    </source>
</evidence>
<accession>B9SUI0</accession>
<dbReference type="InterPro" id="IPR001763">
    <property type="entry name" value="Rhodanese-like_dom"/>
</dbReference>
<evidence type="ECO:0000313" key="17">
    <source>
        <dbReference type="EMBL" id="EEF32736.1"/>
    </source>
</evidence>
<dbReference type="InterPro" id="IPR044684">
    <property type="entry name" value="STR17/STR18/HARC1-like"/>
</dbReference>
<dbReference type="InterPro" id="IPR013083">
    <property type="entry name" value="Znf_RING/FYVE/PHD"/>
</dbReference>
<organism evidence="17 18">
    <name type="scientific">Ricinus communis</name>
    <name type="common">Castor bean</name>
    <dbReference type="NCBI Taxonomy" id="3988"/>
    <lineage>
        <taxon>Eukaryota</taxon>
        <taxon>Viridiplantae</taxon>
        <taxon>Streptophyta</taxon>
        <taxon>Embryophyta</taxon>
        <taxon>Tracheophyta</taxon>
        <taxon>Spermatophyta</taxon>
        <taxon>Magnoliopsida</taxon>
        <taxon>eudicotyledons</taxon>
        <taxon>Gunneridae</taxon>
        <taxon>Pentapetalae</taxon>
        <taxon>rosids</taxon>
        <taxon>fabids</taxon>
        <taxon>Malpighiales</taxon>
        <taxon>Euphorbiaceae</taxon>
        <taxon>Acalyphoideae</taxon>
        <taxon>Acalypheae</taxon>
        <taxon>Ricinus</taxon>
    </lineage>
</organism>
<dbReference type="InterPro" id="IPR003137">
    <property type="entry name" value="PA_domain"/>
</dbReference>
<dbReference type="CDD" id="cd00158">
    <property type="entry name" value="RHOD"/>
    <property type="match status" value="1"/>
</dbReference>
<proteinExistence type="predicted"/>
<dbReference type="AlphaFoldDB" id="B9SUI0"/>
<keyword evidence="5" id="KW-0732">Signal</keyword>
<evidence type="ECO:0000256" key="4">
    <source>
        <dbReference type="ARBA" id="ARBA00022723"/>
    </source>
</evidence>
<dbReference type="STRING" id="3988.B9SUI0"/>
<dbReference type="SUPFAM" id="SSF52025">
    <property type="entry name" value="PA domain"/>
    <property type="match status" value="1"/>
</dbReference>
<dbReference type="FunFam" id="3.50.30.30:FF:000020">
    <property type="entry name" value="Receptor homology region transmembrane domain-and RING domain-containing protein 2"/>
    <property type="match status" value="1"/>
</dbReference>
<dbReference type="PROSITE" id="PS50206">
    <property type="entry name" value="RHODANESE_3"/>
    <property type="match status" value="1"/>
</dbReference>
<feature type="domain" description="Rhodanese" evidence="16">
    <location>
        <begin position="482"/>
        <end position="555"/>
    </location>
</feature>
<dbReference type="Pfam" id="PF02225">
    <property type="entry name" value="PA"/>
    <property type="match status" value="1"/>
</dbReference>
<dbReference type="eggNOG" id="KOG4628">
    <property type="taxonomic scope" value="Eukaryota"/>
</dbReference>
<keyword evidence="18" id="KW-1185">Reference proteome</keyword>
<evidence type="ECO:0000256" key="8">
    <source>
        <dbReference type="ARBA" id="ARBA00022927"/>
    </source>
</evidence>
<evidence type="ECO:0000256" key="6">
    <source>
        <dbReference type="ARBA" id="ARBA00022771"/>
    </source>
</evidence>
<dbReference type="GO" id="GO:0003824">
    <property type="term" value="F:catalytic activity"/>
    <property type="evidence" value="ECO:0007669"/>
    <property type="project" value="InterPro"/>
</dbReference>
<evidence type="ECO:0000313" key="18">
    <source>
        <dbReference type="Proteomes" id="UP000008311"/>
    </source>
</evidence>
<keyword evidence="6" id="KW-0863">Zinc-finger</keyword>
<evidence type="ECO:0000256" key="14">
    <source>
        <dbReference type="ARBA" id="ARBA00060484"/>
    </source>
</evidence>
<evidence type="ECO:0000256" key="1">
    <source>
        <dbReference type="ARBA" id="ARBA00022448"/>
    </source>
</evidence>
<dbReference type="eggNOG" id="KOG1530">
    <property type="taxonomic scope" value="Eukaryota"/>
</dbReference>
<keyword evidence="3 15" id="KW-0812">Transmembrane</keyword>
<sequence length="577" mass="64219">MREADFGRLLLLLLLILCYFTQLISSTVVLKPYFFSFPDLPAKSAAGLNKSGICGALHVANPLDACSWIRNNGFEMNETEKGVVRFALIERGGCSFEDKIRNVQNGGFTAAIVFDDRDKRNLVYMMMNPEGIKVHAVFVSKIAGEILKEHARGEEGECCIYPSHSDTAWTVLAISFLSLLLILAFIMIAFILPRHWLYWQGTNFHCNSVGVRMLEGFPRFTFPSAHLNRSHSGETCAICLEDYKEGETLKVLPCQHGYRVSSAIDVLEQLCKQWHLYCQSVYLMPNQEGNLASESMNPAGGLTSFLIRPSVYQGFQLNCILRLSLIPCICEVLTGHVRLTAAAGGAYFVIHSKLTWRDPDMSIGNISCIYDYMYRFHFRINGVKSSKIDSDQGREYQLIEMPNYKHIELGSAYGFPKTSGWNKLTAAAAAAVFNVSAHFLFLYISAAGFSGKPSKQPSDLETGPRSGAEVVTVDVKAAKGLLESDYVYLDVRTVEEFKKGHVHAEKILNIPYMFNTPEGRVKNPKFLQEVSAVCKEEDHLVVGCQSGVRSLYATADMLGASTVVLNTFGKNQLALNY</sequence>